<dbReference type="Proteomes" id="UP000746471">
    <property type="component" value="Unassembled WGS sequence"/>
</dbReference>
<dbReference type="PROSITE" id="PS50110">
    <property type="entry name" value="RESPONSE_REGULATORY"/>
    <property type="match status" value="1"/>
</dbReference>
<feature type="coiled-coil region" evidence="16">
    <location>
        <begin position="603"/>
        <end position="630"/>
    </location>
</feature>
<dbReference type="InterPro" id="IPR036890">
    <property type="entry name" value="HATPase_C_sf"/>
</dbReference>
<evidence type="ECO:0000256" key="15">
    <source>
        <dbReference type="PROSITE-ProRule" id="PRU00169"/>
    </source>
</evidence>
<dbReference type="Pfam" id="PF13426">
    <property type="entry name" value="PAS_9"/>
    <property type="match status" value="2"/>
</dbReference>
<dbReference type="SUPFAM" id="SSF103190">
    <property type="entry name" value="Sensory domain-like"/>
    <property type="match status" value="2"/>
</dbReference>
<name>A0ABS5PKR9_9FIRM</name>
<evidence type="ECO:0000259" key="18">
    <source>
        <dbReference type="PROSITE" id="PS50109"/>
    </source>
</evidence>
<comment type="subcellular location">
    <subcellularLocation>
        <location evidence="2">Cell membrane</location>
        <topology evidence="2">Multi-pass membrane protein</topology>
    </subcellularLocation>
</comment>
<dbReference type="Pfam" id="PF21623">
    <property type="entry name" value="HK_sensor_dom_bact"/>
    <property type="match status" value="1"/>
</dbReference>
<sequence length="1087" mass="124208">MEKKLTADEKQNLKRKMLITILINLSLIVVVMGFYIILTIQSQTSEQALWVDEEMSLIQEVFERQISDALFLAAYTELYIDDLTADEQLLEAVFLKFAKTKNVYYQVKFLDETGMERIKIQKDGELFHVLSEDKLANKSKRYYLSADFENNDQVYFSKVDLNVENSVVEKPYQPVLRIVKPIFREDELRGYIILNYDMFSILSRYENTLNRPDNQIYLINDEHYWIVGPEGTNAWGFMFESARNTMLETYDKKLNDEIHQMDKGTIVGEKGLYTFKWFQGSYKTMTEKIDVLSDESWYLIVASSFGAMFSTGIKTIGFFGMVFLTLTSIMVYLGDKRHRERGNEEAAKRDIEGKFRTVTESVSDSIIMINNVGKIQFWNNAAIKMFGYSEDEVIGSNIHDLIAGNDYIQSAHRGMAHFKTSGSGPFVGNNREVIARKRDGGTFVADLRINAVMVNDEWWAVGVIRDITKQKERLMELQRLSWAVENAADTIIIIDEKGMIIFVNSAFIELSGYSKPELMSGAITEIRVGDYNNKSFGQMIEEAKEQGQLRETTRNMRKDGTYFYLDLSIIAIKSEQGDIISYVFTGRDITLEMEVQQKLREHMASMEVEIEERTRRYKDAKVEAESANRAKSAFLAHMSHEIRTPLNAIIGFSQILGQDKSLDDKQRDQIKTIYQSGEHLLLLINDILELSKIESGRMSFEMEPIDYGYIVDEIERMFELRVAQKHISFEVEKLGSFDKAIIMDKKKIRQIILNLVGNAVKFTKKGGVLVSTELTKTDADSGMLRFTVKDTAHGIREEDISKIFDPFEQATQIKHKEEGTGLGLSITKRFIEAMGGTIQVKSVVGEGSEFYFELPVQYDVLSNVSTIAIEGEYTVTIDHQFNVLIVDDKPSNIKLISDILARENIEILTAGNGIEALAQIKQHDVDFIFLDLMMPEMDGFELMTILRNEMYLKIPVCAVTASIFDQDTQDVMLYGFDDIIRKPFKNDALFKVMAETLPYVHIDYEASDVPMVKEQVLNISSVNLSTELLSQLKEQILLGDLEALVQLVKPSEGIDPEIKDHIIKLAHDFNIDALTDLLESIEEVQQG</sequence>
<evidence type="ECO:0000256" key="16">
    <source>
        <dbReference type="SAM" id="Coils"/>
    </source>
</evidence>
<comment type="caution">
    <text evidence="22">The sequence shown here is derived from an EMBL/GenBank/DDBJ whole genome shotgun (WGS) entry which is preliminary data.</text>
</comment>
<dbReference type="SMART" id="SM00091">
    <property type="entry name" value="PAS"/>
    <property type="match status" value="2"/>
</dbReference>
<dbReference type="CDD" id="cd00130">
    <property type="entry name" value="PAS"/>
    <property type="match status" value="2"/>
</dbReference>
<dbReference type="Gene3D" id="3.30.565.10">
    <property type="entry name" value="Histidine kinase-like ATPase, C-terminal domain"/>
    <property type="match status" value="1"/>
</dbReference>
<keyword evidence="23" id="KW-1185">Reference proteome</keyword>
<dbReference type="InterPro" id="IPR048760">
    <property type="entry name" value="VP0354-like_sensor_dom"/>
</dbReference>
<dbReference type="SUPFAM" id="SSF55874">
    <property type="entry name" value="ATPase domain of HSP90 chaperone/DNA topoisomerase II/histidine kinase"/>
    <property type="match status" value="1"/>
</dbReference>
<feature type="domain" description="PAS" evidence="20">
    <location>
        <begin position="476"/>
        <end position="520"/>
    </location>
</feature>
<keyword evidence="6 15" id="KW-0597">Phosphoprotein</keyword>
<gene>
    <name evidence="22" type="ORF">KHM83_02975</name>
</gene>
<dbReference type="InterPro" id="IPR011006">
    <property type="entry name" value="CheY-like_superfamily"/>
</dbReference>
<evidence type="ECO:0000256" key="11">
    <source>
        <dbReference type="ARBA" id="ARBA00022840"/>
    </source>
</evidence>
<evidence type="ECO:0000256" key="13">
    <source>
        <dbReference type="ARBA" id="ARBA00023012"/>
    </source>
</evidence>
<dbReference type="EMBL" id="JAHBCL010000004">
    <property type="protein sequence ID" value="MBS7525633.1"/>
    <property type="molecule type" value="Genomic_DNA"/>
</dbReference>
<dbReference type="RefSeq" id="WP_213235421.1">
    <property type="nucleotide sequence ID" value="NZ_JAHBCL010000004.1"/>
</dbReference>
<evidence type="ECO:0000256" key="9">
    <source>
        <dbReference type="ARBA" id="ARBA00022741"/>
    </source>
</evidence>
<dbReference type="PROSITE" id="PS50113">
    <property type="entry name" value="PAC"/>
    <property type="match status" value="1"/>
</dbReference>
<dbReference type="InterPro" id="IPR001789">
    <property type="entry name" value="Sig_transdc_resp-reg_receiver"/>
</dbReference>
<evidence type="ECO:0000256" key="14">
    <source>
        <dbReference type="ARBA" id="ARBA00024867"/>
    </source>
</evidence>
<dbReference type="Pfam" id="PF02518">
    <property type="entry name" value="HATPase_c"/>
    <property type="match status" value="1"/>
</dbReference>
<dbReference type="CDD" id="cd17546">
    <property type="entry name" value="REC_hyHK_CKI1_RcsC-like"/>
    <property type="match status" value="1"/>
</dbReference>
<evidence type="ECO:0000256" key="7">
    <source>
        <dbReference type="ARBA" id="ARBA00022679"/>
    </source>
</evidence>
<dbReference type="InterPro" id="IPR036097">
    <property type="entry name" value="HisK_dim/P_sf"/>
</dbReference>
<dbReference type="CDD" id="cd00082">
    <property type="entry name" value="HisKA"/>
    <property type="match status" value="1"/>
</dbReference>
<organism evidence="22 23">
    <name type="scientific">Fusibacter paucivorans</name>
    <dbReference type="NCBI Taxonomy" id="76009"/>
    <lineage>
        <taxon>Bacteria</taxon>
        <taxon>Bacillati</taxon>
        <taxon>Bacillota</taxon>
        <taxon>Clostridia</taxon>
        <taxon>Eubacteriales</taxon>
        <taxon>Eubacteriales Family XII. Incertae Sedis</taxon>
        <taxon>Fusibacter</taxon>
    </lineage>
</organism>
<evidence type="ECO:0000259" key="19">
    <source>
        <dbReference type="PROSITE" id="PS50110"/>
    </source>
</evidence>
<protein>
    <recommendedName>
        <fullName evidence="4">Stage 0 sporulation protein A homolog</fullName>
        <ecNumber evidence="3">2.7.13.3</ecNumber>
    </recommendedName>
</protein>
<evidence type="ECO:0000256" key="6">
    <source>
        <dbReference type="ARBA" id="ARBA00022553"/>
    </source>
</evidence>
<evidence type="ECO:0000256" key="8">
    <source>
        <dbReference type="ARBA" id="ARBA00022692"/>
    </source>
</evidence>
<keyword evidence="16" id="KW-0175">Coiled coil</keyword>
<dbReference type="PANTHER" id="PTHR43047:SF72">
    <property type="entry name" value="OSMOSENSING HISTIDINE PROTEIN KINASE SLN1"/>
    <property type="match status" value="1"/>
</dbReference>
<comment type="catalytic activity">
    <reaction evidence="1">
        <text>ATP + protein L-histidine = ADP + protein N-phospho-L-histidine.</text>
        <dbReference type="EC" id="2.7.13.3"/>
    </reaction>
</comment>
<keyword evidence="8 17" id="KW-0812">Transmembrane</keyword>
<evidence type="ECO:0000256" key="17">
    <source>
        <dbReference type="SAM" id="Phobius"/>
    </source>
</evidence>
<dbReference type="EC" id="2.7.13.3" evidence="3"/>
<dbReference type="SMART" id="SM00388">
    <property type="entry name" value="HisKA"/>
    <property type="match status" value="1"/>
</dbReference>
<evidence type="ECO:0000256" key="2">
    <source>
        <dbReference type="ARBA" id="ARBA00004651"/>
    </source>
</evidence>
<evidence type="ECO:0000256" key="5">
    <source>
        <dbReference type="ARBA" id="ARBA00022475"/>
    </source>
</evidence>
<keyword evidence="10" id="KW-0418">Kinase</keyword>
<dbReference type="InterPro" id="IPR035965">
    <property type="entry name" value="PAS-like_dom_sf"/>
</dbReference>
<proteinExistence type="predicted"/>
<keyword evidence="12 17" id="KW-1133">Transmembrane helix</keyword>
<feature type="transmembrane region" description="Helical" evidence="17">
    <location>
        <begin position="21"/>
        <end position="38"/>
    </location>
</feature>
<dbReference type="SMART" id="SM00448">
    <property type="entry name" value="REC"/>
    <property type="match status" value="1"/>
</dbReference>
<dbReference type="PROSITE" id="PS50112">
    <property type="entry name" value="PAS"/>
    <property type="match status" value="2"/>
</dbReference>
<dbReference type="PROSITE" id="PS50109">
    <property type="entry name" value="HIS_KIN"/>
    <property type="match status" value="1"/>
</dbReference>
<keyword evidence="13" id="KW-0902">Two-component regulatory system</keyword>
<dbReference type="InterPro" id="IPR000014">
    <property type="entry name" value="PAS"/>
</dbReference>
<dbReference type="InterPro" id="IPR003661">
    <property type="entry name" value="HisK_dim/P_dom"/>
</dbReference>
<dbReference type="CDD" id="cd16922">
    <property type="entry name" value="HATPase_EvgS-ArcB-TorS-like"/>
    <property type="match status" value="1"/>
</dbReference>
<dbReference type="InterPro" id="IPR001610">
    <property type="entry name" value="PAC"/>
</dbReference>
<dbReference type="NCBIfam" id="TIGR00229">
    <property type="entry name" value="sensory_box"/>
    <property type="match status" value="2"/>
</dbReference>
<evidence type="ECO:0000313" key="22">
    <source>
        <dbReference type="EMBL" id="MBS7525633.1"/>
    </source>
</evidence>
<dbReference type="Gene3D" id="3.40.50.2300">
    <property type="match status" value="1"/>
</dbReference>
<dbReference type="InterPro" id="IPR005467">
    <property type="entry name" value="His_kinase_dom"/>
</dbReference>
<dbReference type="SUPFAM" id="SSF55785">
    <property type="entry name" value="PYP-like sensor domain (PAS domain)"/>
    <property type="match status" value="2"/>
</dbReference>
<dbReference type="Gene3D" id="1.10.287.130">
    <property type="match status" value="1"/>
</dbReference>
<feature type="modified residue" description="4-aspartylphosphate" evidence="15">
    <location>
        <position position="931"/>
    </location>
</feature>
<evidence type="ECO:0000256" key="10">
    <source>
        <dbReference type="ARBA" id="ARBA00022777"/>
    </source>
</evidence>
<dbReference type="InterPro" id="IPR029151">
    <property type="entry name" value="Sensor-like_sf"/>
</dbReference>
<dbReference type="Pfam" id="PF00072">
    <property type="entry name" value="Response_reg"/>
    <property type="match status" value="1"/>
</dbReference>
<dbReference type="InterPro" id="IPR003594">
    <property type="entry name" value="HATPase_dom"/>
</dbReference>
<dbReference type="SUPFAM" id="SSF47384">
    <property type="entry name" value="Homodimeric domain of signal transducing histidine kinase"/>
    <property type="match status" value="1"/>
</dbReference>
<evidence type="ECO:0000256" key="1">
    <source>
        <dbReference type="ARBA" id="ARBA00000085"/>
    </source>
</evidence>
<feature type="domain" description="PAS" evidence="20">
    <location>
        <begin position="351"/>
        <end position="406"/>
    </location>
</feature>
<feature type="domain" description="Response regulatory" evidence="19">
    <location>
        <begin position="882"/>
        <end position="997"/>
    </location>
</feature>
<reference evidence="22 23" key="1">
    <citation type="submission" date="2021-05" db="EMBL/GenBank/DDBJ databases">
        <title>Fusibacter ferrireducens sp. nov., an anaerobic, sulfur- and Fe-reducing bacterium isolated from the mangrove sediment.</title>
        <authorList>
            <person name="Qiu D."/>
        </authorList>
    </citation>
    <scope>NUCLEOTIDE SEQUENCE [LARGE SCALE GENOMIC DNA]</scope>
    <source>
        <strain evidence="22 23">DSM 12116</strain>
    </source>
</reference>
<dbReference type="Pfam" id="PF00512">
    <property type="entry name" value="HisKA"/>
    <property type="match status" value="1"/>
</dbReference>
<dbReference type="InterPro" id="IPR004358">
    <property type="entry name" value="Sig_transdc_His_kin-like_C"/>
</dbReference>
<dbReference type="SUPFAM" id="SSF52172">
    <property type="entry name" value="CheY-like"/>
    <property type="match status" value="1"/>
</dbReference>
<dbReference type="InterPro" id="IPR000700">
    <property type="entry name" value="PAS-assoc_C"/>
</dbReference>
<evidence type="ECO:0000256" key="4">
    <source>
        <dbReference type="ARBA" id="ARBA00018672"/>
    </source>
</evidence>
<dbReference type="SMART" id="SM00086">
    <property type="entry name" value="PAC"/>
    <property type="match status" value="2"/>
</dbReference>
<keyword evidence="9" id="KW-0547">Nucleotide-binding</keyword>
<dbReference type="PRINTS" id="PR00344">
    <property type="entry name" value="BCTRLSENSOR"/>
</dbReference>
<evidence type="ECO:0000259" key="20">
    <source>
        <dbReference type="PROSITE" id="PS50112"/>
    </source>
</evidence>
<evidence type="ECO:0000313" key="23">
    <source>
        <dbReference type="Proteomes" id="UP000746471"/>
    </source>
</evidence>
<dbReference type="PANTHER" id="PTHR43047">
    <property type="entry name" value="TWO-COMPONENT HISTIDINE PROTEIN KINASE"/>
    <property type="match status" value="1"/>
</dbReference>
<evidence type="ECO:0000256" key="3">
    <source>
        <dbReference type="ARBA" id="ARBA00012438"/>
    </source>
</evidence>
<keyword evidence="11" id="KW-0067">ATP-binding</keyword>
<comment type="function">
    <text evidence="14">May play the central regulatory role in sporulation. It may be an element of the effector pathway responsible for the activation of sporulation genes in response to nutritional stress. Spo0A may act in concert with spo0H (a sigma factor) to control the expression of some genes that are critical to the sporulation process.</text>
</comment>
<dbReference type="Gene3D" id="3.30.450.20">
    <property type="entry name" value="PAS domain"/>
    <property type="match status" value="4"/>
</dbReference>
<keyword evidence="7" id="KW-0808">Transferase</keyword>
<feature type="domain" description="Histidine kinase" evidence="18">
    <location>
        <begin position="637"/>
        <end position="858"/>
    </location>
</feature>
<evidence type="ECO:0000256" key="12">
    <source>
        <dbReference type="ARBA" id="ARBA00022989"/>
    </source>
</evidence>
<keyword evidence="5" id="KW-1003">Cell membrane</keyword>
<evidence type="ECO:0000259" key="21">
    <source>
        <dbReference type="PROSITE" id="PS50113"/>
    </source>
</evidence>
<keyword evidence="17" id="KW-0472">Membrane</keyword>
<feature type="domain" description="PAC" evidence="21">
    <location>
        <begin position="549"/>
        <end position="601"/>
    </location>
</feature>
<accession>A0ABS5PKR9</accession>
<dbReference type="SMART" id="SM00387">
    <property type="entry name" value="HATPase_c"/>
    <property type="match status" value="1"/>
</dbReference>